<name>A0ABQ4TK92_9HYPH</name>
<dbReference type="Pfam" id="PF06114">
    <property type="entry name" value="Peptidase_M78"/>
    <property type="match status" value="1"/>
</dbReference>
<keyword evidence="3" id="KW-1185">Reference proteome</keyword>
<comment type="caution">
    <text evidence="2">The sequence shown here is derived from an EMBL/GenBank/DDBJ whole genome shotgun (WGS) entry which is preliminary data.</text>
</comment>
<evidence type="ECO:0000313" key="2">
    <source>
        <dbReference type="EMBL" id="GJE55754.1"/>
    </source>
</evidence>
<dbReference type="InterPro" id="IPR010359">
    <property type="entry name" value="IrrE_HExxH"/>
</dbReference>
<dbReference type="Proteomes" id="UP001055101">
    <property type="component" value="Unassembled WGS sequence"/>
</dbReference>
<dbReference type="EMBL" id="BPRA01000009">
    <property type="protein sequence ID" value="GJE55754.1"/>
    <property type="molecule type" value="Genomic_DNA"/>
</dbReference>
<accession>A0ABQ4TK92</accession>
<reference evidence="2" key="2">
    <citation type="submission" date="2021-08" db="EMBL/GenBank/DDBJ databases">
        <authorList>
            <person name="Tani A."/>
            <person name="Ola A."/>
            <person name="Ogura Y."/>
            <person name="Katsura K."/>
            <person name="Hayashi T."/>
        </authorList>
    </citation>
    <scope>NUCLEOTIDE SEQUENCE</scope>
    <source>
        <strain evidence="2">DSM 23674</strain>
    </source>
</reference>
<gene>
    <name evidence="2" type="ORF">EKPJFOCH_2249</name>
</gene>
<dbReference type="Gene3D" id="1.10.10.2910">
    <property type="match status" value="1"/>
</dbReference>
<feature type="domain" description="IrrE N-terminal-like" evidence="1">
    <location>
        <begin position="112"/>
        <end position="196"/>
    </location>
</feature>
<evidence type="ECO:0000259" key="1">
    <source>
        <dbReference type="Pfam" id="PF06114"/>
    </source>
</evidence>
<organism evidence="2 3">
    <name type="scientific">Methylobacterium thuringiense</name>
    <dbReference type="NCBI Taxonomy" id="1003091"/>
    <lineage>
        <taxon>Bacteria</taxon>
        <taxon>Pseudomonadati</taxon>
        <taxon>Pseudomonadota</taxon>
        <taxon>Alphaproteobacteria</taxon>
        <taxon>Hyphomicrobiales</taxon>
        <taxon>Methylobacteriaceae</taxon>
        <taxon>Methylobacterium</taxon>
    </lineage>
</organism>
<protein>
    <recommendedName>
        <fullName evidence="1">IrrE N-terminal-like domain-containing protein</fullName>
    </recommendedName>
</protein>
<reference evidence="2" key="1">
    <citation type="journal article" date="2021" name="Front. Microbiol.">
        <title>Comprehensive Comparative Genomics and Phenotyping of Methylobacterium Species.</title>
        <authorList>
            <person name="Alessa O."/>
            <person name="Ogura Y."/>
            <person name="Fujitani Y."/>
            <person name="Takami H."/>
            <person name="Hayashi T."/>
            <person name="Sahin N."/>
            <person name="Tani A."/>
        </authorList>
    </citation>
    <scope>NUCLEOTIDE SEQUENCE</scope>
    <source>
        <strain evidence="2">DSM 23674</strain>
    </source>
</reference>
<evidence type="ECO:0000313" key="3">
    <source>
        <dbReference type="Proteomes" id="UP001055101"/>
    </source>
</evidence>
<sequence length="238" mass="27249">MSSLPVLFGSSFSHCEAITTTSSVRCHRRTDMSRFRTDEELEDKARGLRRRLGLEHQQHIDMMTVLQKLKVENQSFGYLRVPDYQMPDAEGQWDSEKKTIRLRESVFQGMQAQHSRARMTVSHEIAHRELGHGGIRNRSLVKSASERFVSEVKREESEAKRFAARILAPAYLIQSSDTAEDIKSKFGLSLEAAAIRREEVNELDRRAAGRPKELPSVVVDFLREAKRRGHNIETDLGD</sequence>
<proteinExistence type="predicted"/>